<feature type="signal peptide" evidence="3">
    <location>
        <begin position="1"/>
        <end position="24"/>
    </location>
</feature>
<dbReference type="RefSeq" id="WP_221006162.1">
    <property type="nucleotide sequence ID" value="NZ_CP081150.1"/>
</dbReference>
<protein>
    <recommendedName>
        <fullName evidence="4">FimV N-terminal domain-containing protein</fullName>
    </recommendedName>
</protein>
<evidence type="ECO:0000313" key="5">
    <source>
        <dbReference type="EMBL" id="QZA77782.1"/>
    </source>
</evidence>
<evidence type="ECO:0000313" key="6">
    <source>
        <dbReference type="Proteomes" id="UP000825679"/>
    </source>
</evidence>
<keyword evidence="3" id="KW-0732">Signal</keyword>
<dbReference type="Proteomes" id="UP000825679">
    <property type="component" value="Chromosome"/>
</dbReference>
<sequence>MLPNAPIKQSLAILLLSLAAPASALSLGDLQTQSFLGQPFKGSVSYQLSPNETSLADCITISPAGGDVPYIGRSELQIRPIGDGNTGTIIIRSNQNIGEPVVALNLSIQCGVQQLSREFTIFLDPAPVSELATASNARPVEILKIRPEIKQPTAKKDTTLADVAARYYPADTPQYQKYLNRLKKANPEVATTETVISAGSPLFVPPRPKLPPAKIVPDALPKETGQLRLEDADVSNKPLNAPHNAKQNPEVYAKELEEKIVTLTELKKRLQLELAELDLQMAQIQLANAKSASAAVDSAAQPASAVQMAATTTVAPPNKLVGTAQAAPVAIESKPESKTNWHWAWLALGVGGVGGLVWWRRKMQEQAERWANEDINAVDLNRSILSIIQAKVGHTMAQSPNTVMSLFGGGGSHKSQPGFEVKEELNDNLDQAQYFLAQGETLKAIDLLYAAIDEVPEDTERWLMLFRVFRQQIMKTEYSALAYRFKALHKDEGDWELIRSIGNKLDPENPLFIRNVEEAKAKTTTPFDSFDSGMAAAAPAVPVVLEIAPDFSDAPVLPDFETGTVTILESQSDQTTEPEAAHELMAFLVKDIDPEDPPPMLPEVDKHRHL</sequence>
<name>A0ABX8Z5C6_9NEIS</name>
<proteinExistence type="predicted"/>
<feature type="chain" id="PRO_5045423943" description="FimV N-terminal domain-containing protein" evidence="3">
    <location>
        <begin position="25"/>
        <end position="610"/>
    </location>
</feature>
<evidence type="ECO:0000256" key="1">
    <source>
        <dbReference type="SAM" id="Coils"/>
    </source>
</evidence>
<evidence type="ECO:0000256" key="2">
    <source>
        <dbReference type="SAM" id="MobiDB-lite"/>
    </source>
</evidence>
<evidence type="ECO:0000259" key="4">
    <source>
        <dbReference type="Pfam" id="PF25800"/>
    </source>
</evidence>
<feature type="region of interest" description="Disordered" evidence="2">
    <location>
        <begin position="591"/>
        <end position="610"/>
    </location>
</feature>
<feature type="domain" description="FimV N-terminal" evidence="4">
    <location>
        <begin position="25"/>
        <end position="125"/>
    </location>
</feature>
<organism evidence="5 6">
    <name type="scientific">Deefgea tanakiae</name>
    <dbReference type="NCBI Taxonomy" id="2865840"/>
    <lineage>
        <taxon>Bacteria</taxon>
        <taxon>Pseudomonadati</taxon>
        <taxon>Pseudomonadota</taxon>
        <taxon>Betaproteobacteria</taxon>
        <taxon>Neisseriales</taxon>
        <taxon>Chitinibacteraceae</taxon>
        <taxon>Deefgea</taxon>
    </lineage>
</organism>
<gene>
    <name evidence="5" type="ORF">K4H28_16190</name>
</gene>
<reference evidence="5 6" key="1">
    <citation type="submission" date="2021-08" db="EMBL/GenBank/DDBJ databases">
        <title>complete genome sequencing of Deefgea sp. D25.</title>
        <authorList>
            <person name="Bae J.-W."/>
            <person name="Gim D.-H."/>
        </authorList>
    </citation>
    <scope>NUCLEOTIDE SEQUENCE [LARGE SCALE GENOMIC DNA]</scope>
    <source>
        <strain evidence="5 6">D25</strain>
    </source>
</reference>
<dbReference type="InterPro" id="IPR057840">
    <property type="entry name" value="FimV_N"/>
</dbReference>
<dbReference type="Pfam" id="PF25800">
    <property type="entry name" value="FimV_N"/>
    <property type="match status" value="1"/>
</dbReference>
<evidence type="ECO:0000256" key="3">
    <source>
        <dbReference type="SAM" id="SignalP"/>
    </source>
</evidence>
<feature type="coiled-coil region" evidence="1">
    <location>
        <begin position="253"/>
        <end position="292"/>
    </location>
</feature>
<keyword evidence="6" id="KW-1185">Reference proteome</keyword>
<accession>A0ABX8Z5C6</accession>
<dbReference type="EMBL" id="CP081150">
    <property type="protein sequence ID" value="QZA77782.1"/>
    <property type="molecule type" value="Genomic_DNA"/>
</dbReference>
<keyword evidence="1" id="KW-0175">Coiled coil</keyword>